<evidence type="ECO:0000256" key="6">
    <source>
        <dbReference type="ARBA" id="ARBA00022989"/>
    </source>
</evidence>
<dbReference type="InterPro" id="IPR051088">
    <property type="entry name" value="PTS_Sugar-EIIC/EIIB"/>
</dbReference>
<feature type="transmembrane region" description="Helical" evidence="9">
    <location>
        <begin position="31"/>
        <end position="54"/>
    </location>
</feature>
<feature type="domain" description="PTS EIIC type-3" evidence="10">
    <location>
        <begin position="4"/>
        <end position="392"/>
    </location>
</feature>
<dbReference type="PIRSF" id="PIRSF006351">
    <property type="entry name" value="PTS_EIIC-Cellobiose"/>
    <property type="match status" value="1"/>
</dbReference>
<feature type="transmembrane region" description="Helical" evidence="9">
    <location>
        <begin position="60"/>
        <end position="80"/>
    </location>
</feature>
<keyword evidence="5 9" id="KW-0812">Transmembrane</keyword>
<keyword evidence="2 8" id="KW-0813">Transport</keyword>
<evidence type="ECO:0000256" key="9">
    <source>
        <dbReference type="SAM" id="Phobius"/>
    </source>
</evidence>
<keyword evidence="12" id="KW-1185">Reference proteome</keyword>
<dbReference type="AlphaFoldDB" id="A0A0R2LG98"/>
<reference evidence="11 12" key="1">
    <citation type="journal article" date="2015" name="Genome Announc.">
        <title>Expanding the biotechnology potential of lactobacilli through comparative genomics of 213 strains and associated genera.</title>
        <authorList>
            <person name="Sun Z."/>
            <person name="Harris H.M."/>
            <person name="McCann A."/>
            <person name="Guo C."/>
            <person name="Argimon S."/>
            <person name="Zhang W."/>
            <person name="Yang X."/>
            <person name="Jeffery I.B."/>
            <person name="Cooney J.C."/>
            <person name="Kagawa T.F."/>
            <person name="Liu W."/>
            <person name="Song Y."/>
            <person name="Salvetti E."/>
            <person name="Wrobel A."/>
            <person name="Rasinkangas P."/>
            <person name="Parkhill J."/>
            <person name="Rea M.C."/>
            <person name="O'Sullivan O."/>
            <person name="Ritari J."/>
            <person name="Douillard F.P."/>
            <person name="Paul Ross R."/>
            <person name="Yang R."/>
            <person name="Briner A.E."/>
            <person name="Felis G.E."/>
            <person name="de Vos W.M."/>
            <person name="Barrangou R."/>
            <person name="Klaenhammer T.R."/>
            <person name="Caufield P.W."/>
            <person name="Cui Y."/>
            <person name="Zhang H."/>
            <person name="O'Toole P.W."/>
        </authorList>
    </citation>
    <scope>NUCLEOTIDE SEQUENCE [LARGE SCALE GENOMIC DNA]</scope>
    <source>
        <strain evidence="11 12">DSM 24716</strain>
    </source>
</reference>
<feature type="transmembrane region" description="Helical" evidence="9">
    <location>
        <begin position="163"/>
        <end position="181"/>
    </location>
</feature>
<keyword evidence="6 9" id="KW-1133">Transmembrane helix</keyword>
<dbReference type="PATRIC" id="fig|993692.3.peg.190"/>
<feature type="transmembrane region" description="Helical" evidence="9">
    <location>
        <begin position="92"/>
        <end position="109"/>
    </location>
</feature>
<dbReference type="Proteomes" id="UP000051006">
    <property type="component" value="Unassembled WGS sequence"/>
</dbReference>
<evidence type="ECO:0000256" key="7">
    <source>
        <dbReference type="ARBA" id="ARBA00023136"/>
    </source>
</evidence>
<name>A0A0R2LG98_9LACO</name>
<feature type="transmembrane region" description="Helical" evidence="9">
    <location>
        <begin position="237"/>
        <end position="259"/>
    </location>
</feature>
<feature type="transmembrane region" description="Helical" evidence="9">
    <location>
        <begin position="129"/>
        <end position="151"/>
    </location>
</feature>
<comment type="function">
    <text evidence="8">The phosphoenolpyruvate-dependent sugar phosphotransferase system (PTS), a major carbohydrate active -transport system, catalyzes the phosphorylation of incoming sugar substrates concomitant with their translocation across the cell membrane.</text>
</comment>
<protein>
    <recommendedName>
        <fullName evidence="8">Permease IIC component</fullName>
    </recommendedName>
</protein>
<feature type="transmembrane region" description="Helical" evidence="9">
    <location>
        <begin position="265"/>
        <end position="287"/>
    </location>
</feature>
<evidence type="ECO:0000256" key="8">
    <source>
        <dbReference type="PIRNR" id="PIRNR006351"/>
    </source>
</evidence>
<sequence length="413" mass="45701">MDFLNNKFAPKAQVVGNNQWIVTLKNSVLEILPFILVGSVVSLLNIPGSFWKWWPDFSPVSSFTFGLISIFIAFLIPFNFMEHKKIKKQRIIAGLTSLALFLMLLNPKFTGGGSTISFNFSEFGAGGMFVAIIVAVVVSLIMQLFGTFSFFSEDTVIPDFVTSWFDSLLPIGLSIIIGWLLTDVAHFNVYNAVQSIFSPLATGADTIYGFTLILFVYCFIYSMGISSWVLTPITQPLMLGGIAANAAAIAAGHPATHIFTSEAVFSGWAFIGGVGCTMPLAIMMLFLSKSQRLKALGKACIVPSIFNINEPLVFGTVVWNPYLMIPLWINGFIIPLVTWIGLKSGLAAIPKAVMQMWYIPFPISTWLISPQVGSIILVIITFVIAWFVWFPFFKVYDKQILKEESQPKEEMAD</sequence>
<organism evidence="11 12">
    <name type="scientific">Companilactobacillus kimchiensis</name>
    <dbReference type="NCBI Taxonomy" id="993692"/>
    <lineage>
        <taxon>Bacteria</taxon>
        <taxon>Bacillati</taxon>
        <taxon>Bacillota</taxon>
        <taxon>Bacilli</taxon>
        <taxon>Lactobacillales</taxon>
        <taxon>Lactobacillaceae</taxon>
        <taxon>Companilactobacillus</taxon>
    </lineage>
</organism>
<dbReference type="GO" id="GO:1902815">
    <property type="term" value="P:N,N'-diacetylchitobiose import"/>
    <property type="evidence" value="ECO:0007669"/>
    <property type="project" value="TreeGrafter"/>
</dbReference>
<keyword evidence="7 8" id="KW-0472">Membrane</keyword>
<dbReference type="EMBL" id="JQCF01000001">
    <property type="protein sequence ID" value="KRO00868.1"/>
    <property type="molecule type" value="Genomic_DNA"/>
</dbReference>
<evidence type="ECO:0000256" key="3">
    <source>
        <dbReference type="ARBA" id="ARBA00022475"/>
    </source>
</evidence>
<evidence type="ECO:0000256" key="5">
    <source>
        <dbReference type="ARBA" id="ARBA00022692"/>
    </source>
</evidence>
<evidence type="ECO:0000256" key="2">
    <source>
        <dbReference type="ARBA" id="ARBA00022448"/>
    </source>
</evidence>
<evidence type="ECO:0000313" key="12">
    <source>
        <dbReference type="Proteomes" id="UP000051006"/>
    </source>
</evidence>
<dbReference type="PANTHER" id="PTHR33989:SF4">
    <property type="entry name" value="PTS SYSTEM N,N'-DIACETYLCHITOBIOSE-SPECIFIC EIIC COMPONENT"/>
    <property type="match status" value="1"/>
</dbReference>
<comment type="subcellular location">
    <subcellularLocation>
        <location evidence="1">Cell membrane</location>
        <topology evidence="1">Multi-pass membrane protein</topology>
    </subcellularLocation>
</comment>
<dbReference type="GO" id="GO:0009401">
    <property type="term" value="P:phosphoenolpyruvate-dependent sugar phosphotransferase system"/>
    <property type="evidence" value="ECO:0007669"/>
    <property type="project" value="InterPro"/>
</dbReference>
<feature type="transmembrane region" description="Helical" evidence="9">
    <location>
        <begin position="325"/>
        <end position="342"/>
    </location>
</feature>
<dbReference type="InterPro" id="IPR004796">
    <property type="entry name" value="PTS_IIC_cello"/>
</dbReference>
<dbReference type="PROSITE" id="PS51105">
    <property type="entry name" value="PTS_EIIC_TYPE_3"/>
    <property type="match status" value="1"/>
</dbReference>
<dbReference type="InterPro" id="IPR003352">
    <property type="entry name" value="PTS_EIIC"/>
</dbReference>
<feature type="transmembrane region" description="Helical" evidence="9">
    <location>
        <begin position="207"/>
        <end position="230"/>
    </location>
</feature>
<evidence type="ECO:0000256" key="4">
    <source>
        <dbReference type="ARBA" id="ARBA00022597"/>
    </source>
</evidence>
<keyword evidence="3 8" id="KW-1003">Cell membrane</keyword>
<dbReference type="STRING" id="993692.IV57_GL000189"/>
<dbReference type="PANTHER" id="PTHR33989">
    <property type="match status" value="1"/>
</dbReference>
<evidence type="ECO:0000313" key="11">
    <source>
        <dbReference type="EMBL" id="KRO00868.1"/>
    </source>
</evidence>
<dbReference type="Pfam" id="PF02378">
    <property type="entry name" value="PTS_EIIC"/>
    <property type="match status" value="1"/>
</dbReference>
<gene>
    <name evidence="11" type="ORF">IV57_GL000189</name>
</gene>
<proteinExistence type="predicted"/>
<feature type="transmembrane region" description="Helical" evidence="9">
    <location>
        <begin position="363"/>
        <end position="389"/>
    </location>
</feature>
<keyword evidence="4 8" id="KW-0762">Sugar transport</keyword>
<evidence type="ECO:0000256" key="1">
    <source>
        <dbReference type="ARBA" id="ARBA00004651"/>
    </source>
</evidence>
<dbReference type="GO" id="GO:0008982">
    <property type="term" value="F:protein-N(PI)-phosphohistidine-sugar phosphotransferase activity"/>
    <property type="evidence" value="ECO:0007669"/>
    <property type="project" value="UniProtKB-UniRule"/>
</dbReference>
<comment type="caution">
    <text evidence="11">The sequence shown here is derived from an EMBL/GenBank/DDBJ whole genome shotgun (WGS) entry which is preliminary data.</text>
</comment>
<dbReference type="GO" id="GO:0005886">
    <property type="term" value="C:plasma membrane"/>
    <property type="evidence" value="ECO:0007669"/>
    <property type="project" value="UniProtKB-SubCell"/>
</dbReference>
<dbReference type="InterPro" id="IPR004501">
    <property type="entry name" value="PTS_EIIC_3"/>
</dbReference>
<accession>A0A0R2LG98</accession>
<evidence type="ECO:0000259" key="10">
    <source>
        <dbReference type="PROSITE" id="PS51105"/>
    </source>
</evidence>